<dbReference type="Proteomes" id="UP000198379">
    <property type="component" value="Unassembled WGS sequence"/>
</dbReference>
<feature type="transmembrane region" description="Helical" evidence="1">
    <location>
        <begin position="27"/>
        <end position="44"/>
    </location>
</feature>
<reference evidence="2 3" key="1">
    <citation type="submission" date="2017-06" db="EMBL/GenBank/DDBJ databases">
        <authorList>
            <person name="Kim H.J."/>
            <person name="Triplett B.A."/>
        </authorList>
    </citation>
    <scope>NUCLEOTIDE SEQUENCE [LARGE SCALE GENOMIC DNA]</scope>
    <source>
        <strain evidence="2 3">DSM 25597</strain>
    </source>
</reference>
<sequence length="265" mass="29561">MKEEEDDFYIGYLDTVSPKTKKGIKSFVLFGILLLVGGALLFALTQNTFKNSTFELTTNTKITGVYHEMPYPMLRVQTDENVYKNILLLGFGKSSANPFLQKIRNEAGPLSGSVLRIEGNLIYYNGKTLIQITSDEKISLIEKANPSRLPKTEPLVSGMELKGEIIDPKCYFGVMKPGKGKIHRSCATLCISGGIPPVLATTDKNNIAEYYLLTDTEGNPINEQILPYIGKPSILTGNVVKIQDWYQLRIKTEDIQDLDLPSKIY</sequence>
<dbReference type="OrthoDB" id="644473at2"/>
<accession>A0A238WV18</accession>
<organism evidence="2 3">
    <name type="scientific">Dokdonia pacifica</name>
    <dbReference type="NCBI Taxonomy" id="1627892"/>
    <lineage>
        <taxon>Bacteria</taxon>
        <taxon>Pseudomonadati</taxon>
        <taxon>Bacteroidota</taxon>
        <taxon>Flavobacteriia</taxon>
        <taxon>Flavobacteriales</taxon>
        <taxon>Flavobacteriaceae</taxon>
        <taxon>Dokdonia</taxon>
    </lineage>
</organism>
<evidence type="ECO:0000256" key="1">
    <source>
        <dbReference type="SAM" id="Phobius"/>
    </source>
</evidence>
<proteinExistence type="predicted"/>
<keyword evidence="1" id="KW-0472">Membrane</keyword>
<keyword evidence="1" id="KW-0812">Transmembrane</keyword>
<keyword evidence="3" id="KW-1185">Reference proteome</keyword>
<name>A0A238WV18_9FLAO</name>
<protein>
    <submittedName>
        <fullName evidence="2">Uncharacterized protein</fullName>
    </submittedName>
</protein>
<dbReference type="RefSeq" id="WP_089370687.1">
    <property type="nucleotide sequence ID" value="NZ_BMEP01000003.1"/>
</dbReference>
<keyword evidence="1" id="KW-1133">Transmembrane helix</keyword>
<dbReference type="EMBL" id="FZNY01000001">
    <property type="protein sequence ID" value="SNR49469.1"/>
    <property type="molecule type" value="Genomic_DNA"/>
</dbReference>
<dbReference type="AlphaFoldDB" id="A0A238WV18"/>
<evidence type="ECO:0000313" key="2">
    <source>
        <dbReference type="EMBL" id="SNR49469.1"/>
    </source>
</evidence>
<evidence type="ECO:0000313" key="3">
    <source>
        <dbReference type="Proteomes" id="UP000198379"/>
    </source>
</evidence>
<gene>
    <name evidence="2" type="ORF">SAMN06265376_1011435</name>
</gene>